<proteinExistence type="predicted"/>
<evidence type="ECO:0000313" key="3">
    <source>
        <dbReference type="Proteomes" id="UP000626092"/>
    </source>
</evidence>
<evidence type="ECO:0000313" key="2">
    <source>
        <dbReference type="EMBL" id="KAF7138089.1"/>
    </source>
</evidence>
<dbReference type="Gene3D" id="3.40.50.1820">
    <property type="entry name" value="alpha/beta hydrolase"/>
    <property type="match status" value="1"/>
</dbReference>
<dbReference type="Pfam" id="PF02089">
    <property type="entry name" value="Palm_thioest"/>
    <property type="match status" value="1"/>
</dbReference>
<organism evidence="2 3">
    <name type="scientific">Rhododendron simsii</name>
    <name type="common">Sims's rhododendron</name>
    <dbReference type="NCBI Taxonomy" id="118357"/>
    <lineage>
        <taxon>Eukaryota</taxon>
        <taxon>Viridiplantae</taxon>
        <taxon>Streptophyta</taxon>
        <taxon>Embryophyta</taxon>
        <taxon>Tracheophyta</taxon>
        <taxon>Spermatophyta</taxon>
        <taxon>Magnoliopsida</taxon>
        <taxon>eudicotyledons</taxon>
        <taxon>Gunneridae</taxon>
        <taxon>Pentapetalae</taxon>
        <taxon>asterids</taxon>
        <taxon>Ericales</taxon>
        <taxon>Ericaceae</taxon>
        <taxon>Ericoideae</taxon>
        <taxon>Rhodoreae</taxon>
        <taxon>Rhododendron</taxon>
    </lineage>
</organism>
<reference evidence="2" key="1">
    <citation type="submission" date="2019-11" db="EMBL/GenBank/DDBJ databases">
        <authorList>
            <person name="Liu Y."/>
            <person name="Hou J."/>
            <person name="Li T.-Q."/>
            <person name="Guan C.-H."/>
            <person name="Wu X."/>
            <person name="Wu H.-Z."/>
            <person name="Ling F."/>
            <person name="Zhang R."/>
            <person name="Shi X.-G."/>
            <person name="Ren J.-P."/>
            <person name="Chen E.-F."/>
            <person name="Sun J.-M."/>
        </authorList>
    </citation>
    <scope>NUCLEOTIDE SEQUENCE</scope>
    <source>
        <strain evidence="2">Adult_tree_wgs_1</strain>
        <tissue evidence="2">Leaves</tissue>
    </source>
</reference>
<dbReference type="InterPro" id="IPR029058">
    <property type="entry name" value="AB_hydrolase_fold"/>
</dbReference>
<dbReference type="PANTHER" id="PTHR11247">
    <property type="entry name" value="PALMITOYL-PROTEIN THIOESTERASE/DOLICHYLDIPHOSPHATASE 1"/>
    <property type="match status" value="1"/>
</dbReference>
<keyword evidence="1" id="KW-0378">Hydrolase</keyword>
<dbReference type="SUPFAM" id="SSF53474">
    <property type="entry name" value="alpha/beta-Hydrolases"/>
    <property type="match status" value="1"/>
</dbReference>
<dbReference type="AlphaFoldDB" id="A0A834GLR1"/>
<dbReference type="PANTHER" id="PTHR11247:SF8">
    <property type="entry name" value="PALMITOYL-PROTEIN THIOESTERASE 1"/>
    <property type="match status" value="1"/>
</dbReference>
<comment type="caution">
    <text evidence="2">The sequence shown here is derived from an EMBL/GenBank/DDBJ whole genome shotgun (WGS) entry which is preliminary data.</text>
</comment>
<dbReference type="OrthoDB" id="10263094at2759"/>
<protein>
    <submittedName>
        <fullName evidence="2">Uncharacterized protein</fullName>
    </submittedName>
</protein>
<evidence type="ECO:0000256" key="1">
    <source>
        <dbReference type="ARBA" id="ARBA00022801"/>
    </source>
</evidence>
<keyword evidence="3" id="KW-1185">Reference proteome</keyword>
<accession>A0A834GLR1</accession>
<sequence length="414" mass="46227">MAPHSLSPSTIISTLLIAVTFVPISSSLPFIVLHANNRLGVRVLRSDVRLWRLVATADDRAVELSKEYDVISWNMSSAVLNMRLRIGDQCSNRGIKHFTEQLSNWSKSDGYCIEIGDGSWDSWFMPLQDQAEEVCDKVKKMEELRDGYNIVGLSQGNVIGRGVVEFCEGGPPVKNFVSLGGPHAGTASVPLCGSGLFCILVDNLIKSGIYSDYIQAHLAPSGYLKLPNNIPAYLEKCRFLPKLNNELPDERNATYKERFASLQNLVLIMFEHDTVLIPKETAWFGYYPEGAFDPVMPPQQTKLYVEDWIGLKSLDDAGRVKYVSVPGNHLGISNSNAQKYIVPYLEDNASEKYSHRKFGDSGVPRVSLYHKEKLHIHRIYDKESAKMAIEGSSHSWPASVSSYFGELLGFADEK</sequence>
<name>A0A834GLR1_RHOSS</name>
<gene>
    <name evidence="2" type="ORF">RHSIM_Rhsim07G0115500</name>
</gene>
<dbReference type="Proteomes" id="UP000626092">
    <property type="component" value="Unassembled WGS sequence"/>
</dbReference>
<dbReference type="EMBL" id="WJXA01000007">
    <property type="protein sequence ID" value="KAF7138089.1"/>
    <property type="molecule type" value="Genomic_DNA"/>
</dbReference>
<dbReference type="GO" id="GO:0016790">
    <property type="term" value="F:thiolester hydrolase activity"/>
    <property type="evidence" value="ECO:0007669"/>
    <property type="project" value="TreeGrafter"/>
</dbReference>